<accession>A0A0H2R9G4</accession>
<dbReference type="Gene3D" id="3.80.10.10">
    <property type="entry name" value="Ribonuclease Inhibitor"/>
    <property type="match status" value="1"/>
</dbReference>
<feature type="coiled-coil region" evidence="1">
    <location>
        <begin position="59"/>
        <end position="86"/>
    </location>
</feature>
<dbReference type="OrthoDB" id="3331419at2759"/>
<protein>
    <submittedName>
        <fullName evidence="2">Uncharacterized protein</fullName>
    </submittedName>
</protein>
<gene>
    <name evidence="2" type="ORF">SCHPADRAFT_944805</name>
</gene>
<dbReference type="SUPFAM" id="SSF52047">
    <property type="entry name" value="RNI-like"/>
    <property type="match status" value="1"/>
</dbReference>
<reference evidence="2 3" key="1">
    <citation type="submission" date="2015-04" db="EMBL/GenBank/DDBJ databases">
        <title>Complete genome sequence of Schizopora paradoxa KUC8140, a cosmopolitan wood degrader in East Asia.</title>
        <authorList>
            <consortium name="DOE Joint Genome Institute"/>
            <person name="Min B."/>
            <person name="Park H."/>
            <person name="Jang Y."/>
            <person name="Kim J.-J."/>
            <person name="Kim K.H."/>
            <person name="Pangilinan J."/>
            <person name="Lipzen A."/>
            <person name="Riley R."/>
            <person name="Grigoriev I.V."/>
            <person name="Spatafora J.W."/>
            <person name="Choi I.-G."/>
        </authorList>
    </citation>
    <scope>NUCLEOTIDE SEQUENCE [LARGE SCALE GENOMIC DNA]</scope>
    <source>
        <strain evidence="2 3">KUC8140</strain>
    </source>
</reference>
<evidence type="ECO:0000256" key="1">
    <source>
        <dbReference type="SAM" id="Coils"/>
    </source>
</evidence>
<sequence>MSTEISVKEIDLDNLFVALQALKENGCQTEDRRRMWCSRWLKSSTNSTGTSSEKLAAAAKDALRTMKNIKRMMDALTKSLEDTIQEVTEQTADSIRSVGFASLPDELIVRVFELLYDDLHVSSIWDESTSLWSRKLASVCKRLRHIALHLPGLWENISNISSAEWTACARERCESPEIFILNDGLPNPTPSTEVSEFLEIARPSDDWRSLSISYDGAEAGSEIFRAICSDSRYNFAKLRNLSIQRGTYDAWDGNIIGVVAPATRLSASDNELLSNWQIPGTEVLELGNIIPSALSCPNLRDLTTSFNKFDKPFLWDIDALTSLLRQLSSIENLTFRVSYANALPDNPQTRSASSPARLPHLKALSLHVNIFTEEMFLLRVMGMIDAPNVSKISMTMNYDYSRSNIGPPQWLSALFEPQAGGIRSFPSVKDLEVITEDSTRNFQELPFDKLLRAIPNVHKLSFNIPGGVLSPAFQNIREKFGCLTETRNLFVKNCVGRNDDDVRELAMYLSGLERRGELDRFEHLELNGCSKFTRFKGHFERLLGGRFTWRD</sequence>
<keyword evidence="1" id="KW-0175">Coiled coil</keyword>
<dbReference type="STRING" id="27342.A0A0H2R9G4"/>
<evidence type="ECO:0000313" key="3">
    <source>
        <dbReference type="Proteomes" id="UP000053477"/>
    </source>
</evidence>
<dbReference type="Proteomes" id="UP000053477">
    <property type="component" value="Unassembled WGS sequence"/>
</dbReference>
<evidence type="ECO:0000313" key="2">
    <source>
        <dbReference type="EMBL" id="KLO08012.1"/>
    </source>
</evidence>
<dbReference type="InterPro" id="IPR032675">
    <property type="entry name" value="LRR_dom_sf"/>
</dbReference>
<keyword evidence="3" id="KW-1185">Reference proteome</keyword>
<dbReference type="EMBL" id="KQ086110">
    <property type="protein sequence ID" value="KLO08012.1"/>
    <property type="molecule type" value="Genomic_DNA"/>
</dbReference>
<proteinExistence type="predicted"/>
<name>A0A0H2R9G4_9AGAM</name>
<dbReference type="AlphaFoldDB" id="A0A0H2R9G4"/>
<organism evidence="2 3">
    <name type="scientific">Schizopora paradoxa</name>
    <dbReference type="NCBI Taxonomy" id="27342"/>
    <lineage>
        <taxon>Eukaryota</taxon>
        <taxon>Fungi</taxon>
        <taxon>Dikarya</taxon>
        <taxon>Basidiomycota</taxon>
        <taxon>Agaricomycotina</taxon>
        <taxon>Agaricomycetes</taxon>
        <taxon>Hymenochaetales</taxon>
        <taxon>Schizoporaceae</taxon>
        <taxon>Schizopora</taxon>
    </lineage>
</organism>
<dbReference type="InParanoid" id="A0A0H2R9G4"/>